<feature type="signal peptide" evidence="1">
    <location>
        <begin position="1"/>
        <end position="19"/>
    </location>
</feature>
<dbReference type="RefSeq" id="WP_009120928.1">
    <property type="nucleotide sequence ID" value="NZ_CABIZW010000001.1"/>
</dbReference>
<dbReference type="Pfam" id="PF12702">
    <property type="entry name" value="Lipocalin_3"/>
    <property type="match status" value="1"/>
</dbReference>
<reference evidence="7 8" key="1">
    <citation type="submission" date="2017-04" db="EMBL/GenBank/DDBJ databases">
        <title>Function of individual gut microbiota members based on whole genome sequencing of pure cultures obtained from chicken caecum.</title>
        <authorList>
            <person name="Medvecky M."/>
            <person name="Cejkova D."/>
            <person name="Polansky O."/>
            <person name="Karasova D."/>
            <person name="Kubasova T."/>
            <person name="Cizek A."/>
            <person name="Rychlik I."/>
        </authorList>
    </citation>
    <scope>NUCLEOTIDE SEQUENCE [LARGE SCALE GENOMIC DNA]</scope>
    <source>
        <strain evidence="8">An189</strain>
        <strain evidence="7">An43</strain>
    </source>
</reference>
<dbReference type="GeneID" id="61677021"/>
<reference evidence="9 10" key="3">
    <citation type="submission" date="2018-08" db="EMBL/GenBank/DDBJ databases">
        <title>A genome reference for cultivated species of the human gut microbiota.</title>
        <authorList>
            <person name="Zou Y."/>
            <person name="Xue W."/>
            <person name="Luo G."/>
        </authorList>
    </citation>
    <scope>NUCLEOTIDE SEQUENCE [LARGE SCALE GENOMIC DNA]</scope>
    <source>
        <strain evidence="6 9">AF14-27</strain>
        <strain evidence="5 10">AF19-1AC</strain>
    </source>
</reference>
<proteinExistence type="predicted"/>
<evidence type="ECO:0000313" key="3">
    <source>
        <dbReference type="EMBL" id="OUO01272.1"/>
    </source>
</evidence>
<sequence>MKKLLLAAAVLVIAMAACNEKQSKDSIIGSWVMPIEGQPGKMQGIKLEEGGDASSINMATLVYKYWEQQGDELYLTVKSIGNGMEIEGIDTLRIEKLTADSLILNSNYGYTLRYVREK</sequence>
<dbReference type="EMBL" id="NFII01000006">
    <property type="protein sequence ID" value="OUO01272.1"/>
    <property type="molecule type" value="Genomic_DNA"/>
</dbReference>
<evidence type="ECO:0000313" key="8">
    <source>
        <dbReference type="Proteomes" id="UP000196587"/>
    </source>
</evidence>
<dbReference type="EMBL" id="QRWP01000012">
    <property type="protein sequence ID" value="RGT30687.1"/>
    <property type="molecule type" value="Genomic_DNA"/>
</dbReference>
<dbReference type="Proteomes" id="UP000284366">
    <property type="component" value="Unassembled WGS sequence"/>
</dbReference>
<name>A0A1Y4K4V8_9BACE</name>
<evidence type="ECO:0000313" key="6">
    <source>
        <dbReference type="EMBL" id="RGV59282.1"/>
    </source>
</evidence>
<accession>A0A1Y4K4V8</accession>
<dbReference type="Proteomes" id="UP000196587">
    <property type="component" value="Unassembled WGS sequence"/>
</dbReference>
<evidence type="ECO:0000313" key="5">
    <source>
        <dbReference type="EMBL" id="RGT30687.1"/>
    </source>
</evidence>
<protein>
    <recommendedName>
        <fullName evidence="2">Lipocalin-like domain-containing protein</fullName>
    </recommendedName>
</protein>
<feature type="domain" description="Lipocalin-like" evidence="2">
    <location>
        <begin position="25"/>
        <end position="116"/>
    </location>
</feature>
<dbReference type="InterPro" id="IPR024311">
    <property type="entry name" value="Lipocalin-like"/>
</dbReference>
<organism evidence="4 8">
    <name type="scientific">Bacteroides clarus</name>
    <dbReference type="NCBI Taxonomy" id="626929"/>
    <lineage>
        <taxon>Bacteria</taxon>
        <taxon>Pseudomonadati</taxon>
        <taxon>Bacteroidota</taxon>
        <taxon>Bacteroidia</taxon>
        <taxon>Bacteroidales</taxon>
        <taxon>Bacteroidaceae</taxon>
        <taxon>Bacteroides</taxon>
    </lineage>
</organism>
<comment type="caution">
    <text evidence="4">The sequence shown here is derived from an EMBL/GenBank/DDBJ whole genome shotgun (WGS) entry which is preliminary data.</text>
</comment>
<evidence type="ECO:0000259" key="2">
    <source>
        <dbReference type="Pfam" id="PF12702"/>
    </source>
</evidence>
<reference evidence="4" key="2">
    <citation type="journal article" date="2018" name="BMC Genomics">
        <title>Whole genome sequencing and function prediction of 133 gut anaerobes isolated from chicken caecum in pure cultures.</title>
        <authorList>
            <person name="Medvecky M."/>
            <person name="Cejkova D."/>
            <person name="Polansky O."/>
            <person name="Karasova D."/>
            <person name="Kubasova T."/>
            <person name="Cizek A."/>
            <person name="Rychlik I."/>
        </authorList>
    </citation>
    <scope>NUCLEOTIDE SEQUENCE</scope>
    <source>
        <strain evidence="4">An189</strain>
        <strain evidence="3">An43</strain>
    </source>
</reference>
<dbReference type="PROSITE" id="PS51257">
    <property type="entry name" value="PROKAR_LIPOPROTEIN"/>
    <property type="match status" value="1"/>
</dbReference>
<dbReference type="EMBL" id="QRZG01000002">
    <property type="protein sequence ID" value="RGV59282.1"/>
    <property type="molecule type" value="Genomic_DNA"/>
</dbReference>
<evidence type="ECO:0000313" key="7">
    <source>
        <dbReference type="Proteomes" id="UP000195386"/>
    </source>
</evidence>
<evidence type="ECO:0000313" key="9">
    <source>
        <dbReference type="Proteomes" id="UP000284366"/>
    </source>
</evidence>
<dbReference type="Proteomes" id="UP000285159">
    <property type="component" value="Unassembled WGS sequence"/>
</dbReference>
<dbReference type="Proteomes" id="UP000195386">
    <property type="component" value="Unassembled WGS sequence"/>
</dbReference>
<dbReference type="Gene3D" id="2.40.128.280">
    <property type="match status" value="1"/>
</dbReference>
<dbReference type="AlphaFoldDB" id="A0A1Y4K4V8"/>
<dbReference type="EMBL" id="NFKE01000001">
    <property type="protein sequence ID" value="OUP36582.1"/>
    <property type="molecule type" value="Genomic_DNA"/>
</dbReference>
<feature type="chain" id="PRO_5010992018" description="Lipocalin-like domain-containing protein" evidence="1">
    <location>
        <begin position="20"/>
        <end position="118"/>
    </location>
</feature>
<evidence type="ECO:0000256" key="1">
    <source>
        <dbReference type="SAM" id="SignalP"/>
    </source>
</evidence>
<evidence type="ECO:0000313" key="10">
    <source>
        <dbReference type="Proteomes" id="UP000285159"/>
    </source>
</evidence>
<keyword evidence="1" id="KW-0732">Signal</keyword>
<gene>
    <name evidence="4" type="ORF">B5F24_01455</name>
    <name evidence="3" type="ORF">B5F97_08880</name>
    <name evidence="6" type="ORF">DWW09_01895</name>
    <name evidence="5" type="ORF">DWX38_13190</name>
</gene>
<evidence type="ECO:0000313" key="4">
    <source>
        <dbReference type="EMBL" id="OUP36582.1"/>
    </source>
</evidence>